<gene>
    <name evidence="1" type="primary">raiA</name>
    <name evidence="1" type="ORF">COV57_02000</name>
</gene>
<protein>
    <submittedName>
        <fullName evidence="1">Ribosomal subunit interface protein</fullName>
    </submittedName>
</protein>
<dbReference type="SUPFAM" id="SSF69754">
    <property type="entry name" value="Ribosome binding protein Y (YfiA homologue)"/>
    <property type="match status" value="1"/>
</dbReference>
<sequence>MKLNIKTKDIELSDSLSAYVNSKIVVLDKLLYQYNKENSLLVDLELARITKHHQKGNVYMVVANVEFGGNIIRADYTGEDLYKGINTVKQTLKREVGKFKELQKV</sequence>
<name>A0A2H0N7L3_9BACT</name>
<dbReference type="InterPro" id="IPR003489">
    <property type="entry name" value="RHF/RaiA"/>
</dbReference>
<evidence type="ECO:0000313" key="1">
    <source>
        <dbReference type="EMBL" id="PIR04892.1"/>
    </source>
</evidence>
<dbReference type="Gene3D" id="3.30.160.100">
    <property type="entry name" value="Ribosome hibernation promotion factor-like"/>
    <property type="match status" value="1"/>
</dbReference>
<dbReference type="AlphaFoldDB" id="A0A2H0N7L3"/>
<dbReference type="NCBIfam" id="TIGR00741">
    <property type="entry name" value="yfiA"/>
    <property type="match status" value="1"/>
</dbReference>
<reference evidence="1 2" key="1">
    <citation type="submission" date="2017-09" db="EMBL/GenBank/DDBJ databases">
        <title>Depth-based differentiation of microbial function through sediment-hosted aquifers and enrichment of novel symbionts in the deep terrestrial subsurface.</title>
        <authorList>
            <person name="Probst A.J."/>
            <person name="Ladd B."/>
            <person name="Jarett J.K."/>
            <person name="Geller-Mcgrath D.E."/>
            <person name="Sieber C.M."/>
            <person name="Emerson J.B."/>
            <person name="Anantharaman K."/>
            <person name="Thomas B.C."/>
            <person name="Malmstrom R."/>
            <person name="Stieglmeier M."/>
            <person name="Klingl A."/>
            <person name="Woyke T."/>
            <person name="Ryan C.M."/>
            <person name="Banfield J.F."/>
        </authorList>
    </citation>
    <scope>NUCLEOTIDE SEQUENCE [LARGE SCALE GENOMIC DNA]</scope>
    <source>
        <strain evidence="1">CG11_big_fil_rev_8_21_14_0_20_35_14</strain>
    </source>
</reference>
<comment type="caution">
    <text evidence="1">The sequence shown here is derived from an EMBL/GenBank/DDBJ whole genome shotgun (WGS) entry which is preliminary data.</text>
</comment>
<dbReference type="EMBL" id="PCWO01000030">
    <property type="protein sequence ID" value="PIR04892.1"/>
    <property type="molecule type" value="Genomic_DNA"/>
</dbReference>
<dbReference type="InterPro" id="IPR036567">
    <property type="entry name" value="RHF-like"/>
</dbReference>
<evidence type="ECO:0000313" key="2">
    <source>
        <dbReference type="Proteomes" id="UP000229893"/>
    </source>
</evidence>
<dbReference type="Proteomes" id="UP000229893">
    <property type="component" value="Unassembled WGS sequence"/>
</dbReference>
<proteinExistence type="predicted"/>
<accession>A0A2H0N7L3</accession>
<organism evidence="1 2">
    <name type="scientific">Candidatus Liptonbacteria bacterium CG11_big_fil_rev_8_21_14_0_20_35_14</name>
    <dbReference type="NCBI Taxonomy" id="1974634"/>
    <lineage>
        <taxon>Bacteria</taxon>
        <taxon>Candidatus Liptoniibacteriota</taxon>
    </lineage>
</organism>
<dbReference type="Pfam" id="PF02482">
    <property type="entry name" value="Ribosomal_S30AE"/>
    <property type="match status" value="1"/>
</dbReference>